<dbReference type="HOGENOM" id="CLU_3328670_0_0_7"/>
<accession>D3UHF2</accession>
<proteinExistence type="predicted"/>
<sequence length="38" mass="4212">MQAFYGLLRGYSQEAKQSQEGAASCTKIQVGYHVDFAK</sequence>
<protein>
    <submittedName>
        <fullName evidence="1">Uncharacterized protein</fullName>
    </submittedName>
</protein>
<organism evidence="1 2">
    <name type="scientific">Helicobacter mustelae (strain ATCC 43772 / CCUG 25715 / CIP 103759 / LMG 18044 / NCTC 12198 / R85-136P)</name>
    <name type="common">Campylobacter mustelae</name>
    <dbReference type="NCBI Taxonomy" id="679897"/>
    <lineage>
        <taxon>Bacteria</taxon>
        <taxon>Pseudomonadati</taxon>
        <taxon>Campylobacterota</taxon>
        <taxon>Epsilonproteobacteria</taxon>
        <taxon>Campylobacterales</taxon>
        <taxon>Helicobacteraceae</taxon>
        <taxon>Helicobacter</taxon>
    </lineage>
</organism>
<dbReference type="KEGG" id="hms:HMU06660"/>
<name>D3UHF2_HELM1</name>
<evidence type="ECO:0000313" key="1">
    <source>
        <dbReference type="EMBL" id="CBG39924.1"/>
    </source>
</evidence>
<keyword evidence="2" id="KW-1185">Reference proteome</keyword>
<dbReference type="Proteomes" id="UP000001522">
    <property type="component" value="Chromosome"/>
</dbReference>
<reference evidence="1 2" key="1">
    <citation type="journal article" date="2010" name="BMC Genomics">
        <title>Comparative genomics and proteomics of Helicobacter mustelae, an ulcerogenic and carcinogenic gastric pathogen.</title>
        <authorList>
            <person name="O'Toole P.W."/>
            <person name="Snelling W.J."/>
            <person name="Canchaya C."/>
            <person name="Forde B.M."/>
            <person name="Hardie K.R."/>
            <person name="Josenhans C."/>
            <person name="Graham R.L.J."/>
            <person name="McMullan G."/>
            <person name="Parkhill J."/>
            <person name="Belda E."/>
            <person name="Bentley S.D."/>
        </authorList>
    </citation>
    <scope>NUCLEOTIDE SEQUENCE [LARGE SCALE GENOMIC DNA]</scope>
    <source>
        <strain evidence="2">ATCC 43772 / LMG 18044 / NCTC 12198 / 12198</strain>
    </source>
</reference>
<gene>
    <name evidence="1" type="ordered locus">HMU06660</name>
</gene>
<dbReference type="STRING" id="679897.HMU06660"/>
<dbReference type="AlphaFoldDB" id="D3UHF2"/>
<dbReference type="EMBL" id="FN555004">
    <property type="protein sequence ID" value="CBG39924.1"/>
    <property type="molecule type" value="Genomic_DNA"/>
</dbReference>
<evidence type="ECO:0000313" key="2">
    <source>
        <dbReference type="Proteomes" id="UP000001522"/>
    </source>
</evidence>